<keyword evidence="11" id="KW-0560">Oxidoreductase</keyword>
<dbReference type="PROSITE" id="PS51471">
    <property type="entry name" value="FE2OG_OXY"/>
    <property type="match status" value="1"/>
</dbReference>
<dbReference type="InterPro" id="IPR005123">
    <property type="entry name" value="Oxoglu/Fe-dep_dioxygenase_dom"/>
</dbReference>
<evidence type="ECO:0000256" key="9">
    <source>
        <dbReference type="ARBA" id="ARBA00047725"/>
    </source>
</evidence>
<dbReference type="InterPro" id="IPR050231">
    <property type="entry name" value="Iron_ascorbate_oxido_reductase"/>
</dbReference>
<evidence type="ECO:0000256" key="1">
    <source>
        <dbReference type="ARBA" id="ARBA00001954"/>
    </source>
</evidence>
<evidence type="ECO:0000256" key="7">
    <source>
        <dbReference type="ARBA" id="ARBA00031011"/>
    </source>
</evidence>
<evidence type="ECO:0000256" key="11">
    <source>
        <dbReference type="RuleBase" id="RU003682"/>
    </source>
</evidence>
<evidence type="ECO:0000256" key="6">
    <source>
        <dbReference type="ARBA" id="ARBA00022666"/>
    </source>
</evidence>
<evidence type="ECO:0000256" key="4">
    <source>
        <dbReference type="ARBA" id="ARBA00012531"/>
    </source>
</evidence>
<keyword evidence="6" id="KW-0266">Ethylene biosynthesis</keyword>
<reference evidence="13" key="1">
    <citation type="submission" date="2020-10" db="EMBL/GenBank/DDBJ databases">
        <authorList>
            <person name="Abbas A."/>
            <person name="Razzaq R."/>
            <person name="Waqas M."/>
            <person name="Abbas N."/>
            <person name="Nielsen T.K."/>
            <person name="Hansen L.H."/>
            <person name="Hussain S."/>
            <person name="Shahid M."/>
        </authorList>
    </citation>
    <scope>NUCLEOTIDE SEQUENCE</scope>
    <source>
        <strain evidence="13">S14</strain>
    </source>
</reference>
<keyword evidence="11" id="KW-0408">Iron</keyword>
<evidence type="ECO:0000256" key="2">
    <source>
        <dbReference type="ARBA" id="ARBA00004767"/>
    </source>
</evidence>
<comment type="cofactor">
    <cofactor evidence="1">
        <name>Fe(2+)</name>
        <dbReference type="ChEBI" id="CHEBI:29033"/>
    </cofactor>
</comment>
<organism evidence="13 14">
    <name type="scientific">Chelatococcus sambhunathii</name>
    <dbReference type="NCBI Taxonomy" id="363953"/>
    <lineage>
        <taxon>Bacteria</taxon>
        <taxon>Pseudomonadati</taxon>
        <taxon>Pseudomonadota</taxon>
        <taxon>Alphaproteobacteria</taxon>
        <taxon>Hyphomicrobiales</taxon>
        <taxon>Chelatococcaceae</taxon>
        <taxon>Chelatococcus</taxon>
    </lineage>
</organism>
<evidence type="ECO:0000313" key="13">
    <source>
        <dbReference type="EMBL" id="MDR4308599.1"/>
    </source>
</evidence>
<comment type="catalytic activity">
    <reaction evidence="9">
        <text>2-oxoglutarate + O2 + 2 H(+) = ethene + 3 CO2 + H2O</text>
        <dbReference type="Rhea" id="RHEA:31523"/>
        <dbReference type="ChEBI" id="CHEBI:15377"/>
        <dbReference type="ChEBI" id="CHEBI:15378"/>
        <dbReference type="ChEBI" id="CHEBI:15379"/>
        <dbReference type="ChEBI" id="CHEBI:16526"/>
        <dbReference type="ChEBI" id="CHEBI:16810"/>
        <dbReference type="ChEBI" id="CHEBI:18153"/>
        <dbReference type="EC" id="1.13.12.19"/>
    </reaction>
</comment>
<dbReference type="PANTHER" id="PTHR47990">
    <property type="entry name" value="2-OXOGLUTARATE (2OG) AND FE(II)-DEPENDENT OXYGENASE SUPERFAMILY PROTEIN-RELATED"/>
    <property type="match status" value="1"/>
</dbReference>
<dbReference type="Proteomes" id="UP001181622">
    <property type="component" value="Unassembled WGS sequence"/>
</dbReference>
<accession>A0ABU1DKV6</accession>
<dbReference type="RefSeq" id="WP_309394491.1">
    <property type="nucleotide sequence ID" value="NZ_JADBEO010000059.1"/>
</dbReference>
<gene>
    <name evidence="13" type="ORF">IHQ68_18415</name>
</gene>
<evidence type="ECO:0000256" key="8">
    <source>
        <dbReference type="ARBA" id="ARBA00031282"/>
    </source>
</evidence>
<dbReference type="SUPFAM" id="SSF51197">
    <property type="entry name" value="Clavaminate synthase-like"/>
    <property type="match status" value="1"/>
</dbReference>
<keyword evidence="14" id="KW-1185">Reference proteome</keyword>
<proteinExistence type="inferred from homology"/>
<dbReference type="Gene3D" id="2.60.120.330">
    <property type="entry name" value="B-lactam Antibiotic, Isopenicillin N Synthase, Chain"/>
    <property type="match status" value="1"/>
</dbReference>
<evidence type="ECO:0000259" key="12">
    <source>
        <dbReference type="PROSITE" id="PS51471"/>
    </source>
</evidence>
<comment type="caution">
    <text evidence="13">The sequence shown here is derived from an EMBL/GenBank/DDBJ whole genome shotgun (WGS) entry which is preliminary data.</text>
</comment>
<dbReference type="InterPro" id="IPR026992">
    <property type="entry name" value="DIOX_N"/>
</dbReference>
<evidence type="ECO:0000256" key="10">
    <source>
        <dbReference type="ARBA" id="ARBA00049359"/>
    </source>
</evidence>
<dbReference type="Pfam" id="PF03171">
    <property type="entry name" value="2OG-FeII_Oxy"/>
    <property type="match status" value="1"/>
</dbReference>
<dbReference type="InterPro" id="IPR027443">
    <property type="entry name" value="IPNS-like_sf"/>
</dbReference>
<dbReference type="InterPro" id="IPR044861">
    <property type="entry name" value="IPNS-like_FE2OG_OXY"/>
</dbReference>
<dbReference type="EC" id="1.14.20.7" evidence="3"/>
<evidence type="ECO:0000313" key="14">
    <source>
        <dbReference type="Proteomes" id="UP001181622"/>
    </source>
</evidence>
<dbReference type="EMBL" id="JADBEO010000059">
    <property type="protein sequence ID" value="MDR4308599.1"/>
    <property type="molecule type" value="Genomic_DNA"/>
</dbReference>
<name>A0ABU1DKV6_9HYPH</name>
<dbReference type="EC" id="1.13.12.19" evidence="4"/>
<dbReference type="Pfam" id="PF14226">
    <property type="entry name" value="DIOX_N"/>
    <property type="match status" value="1"/>
</dbReference>
<comment type="catalytic activity">
    <reaction evidence="10">
        <text>L-arginine + 2-oxoglutarate + O2 = guanidine + L-glutamate 5-semialdehyde + succinate + CO2</text>
        <dbReference type="Rhea" id="RHEA:31535"/>
        <dbReference type="ChEBI" id="CHEBI:15379"/>
        <dbReference type="ChEBI" id="CHEBI:16526"/>
        <dbReference type="ChEBI" id="CHEBI:16810"/>
        <dbReference type="ChEBI" id="CHEBI:30031"/>
        <dbReference type="ChEBI" id="CHEBI:30087"/>
        <dbReference type="ChEBI" id="CHEBI:32682"/>
        <dbReference type="ChEBI" id="CHEBI:58066"/>
        <dbReference type="EC" id="1.14.20.7"/>
    </reaction>
</comment>
<protein>
    <recommendedName>
        <fullName evidence="5">2-oxoglutarate-dependent ethylene/succinate-forming enzyme</fullName>
        <ecNumber evidence="4">1.13.12.19</ecNumber>
        <ecNumber evidence="3">1.14.20.7</ecNumber>
    </recommendedName>
    <alternativeName>
        <fullName evidence="7">2-oxoglutarate dioxygenase (ethylene-forming)</fullName>
    </alternativeName>
    <alternativeName>
        <fullName evidence="8">2-oxoglutarate/L-arginine monooxygenase/decarboxylase (succinate-forming)</fullName>
    </alternativeName>
</protein>
<keyword evidence="11" id="KW-0479">Metal-binding</keyword>
<feature type="domain" description="Fe2OG dioxygenase" evidence="12">
    <location>
        <begin position="141"/>
        <end position="239"/>
    </location>
</feature>
<comment type="pathway">
    <text evidence="2">Alkene biosynthesis; ethylene biosynthesis via 2-oxoglutarate.</text>
</comment>
<sequence>MKDFANQVSSAASTLLHSGYAVIRTGPLLKMVLDDVFDGADAFFARGLAEKTRYARPEILEGYRGYGAEFSGSVDRPDLNETFSLVLRNMIRPEVADWARTNPLRRALAAAAPIYAELADAILDDLRRHFAPEGDRIASAKFSYLQLNYYRPGREERELLQDAHEDGHLLTFVTSRQPGLEFEVDGRFEPARLAPDEILVMPGGILSLMTGGAMAPLVHRVRKAPDLPRRASLMFFVNADVMAPPRPWRPMADGSCPDIRQATIESSQMFGLASIGALAE</sequence>
<comment type="similarity">
    <text evidence="11">Belongs to the iron/ascorbate-dependent oxidoreductase family.</text>
</comment>
<evidence type="ECO:0000256" key="3">
    <source>
        <dbReference type="ARBA" id="ARBA00012293"/>
    </source>
</evidence>
<evidence type="ECO:0000256" key="5">
    <source>
        <dbReference type="ARBA" id="ARBA00019045"/>
    </source>
</evidence>